<evidence type="ECO:0000313" key="3">
    <source>
        <dbReference type="Proteomes" id="UP001283361"/>
    </source>
</evidence>
<accession>A0AAE0XSD1</accession>
<name>A0AAE0XSD1_9GAST</name>
<feature type="compositionally biased region" description="Low complexity" evidence="1">
    <location>
        <begin position="66"/>
        <end position="76"/>
    </location>
</feature>
<reference evidence="2" key="1">
    <citation type="journal article" date="2023" name="G3 (Bethesda)">
        <title>A reference genome for the long-term kleptoplast-retaining sea slug Elysia crispata morphotype clarki.</title>
        <authorList>
            <person name="Eastman K.E."/>
            <person name="Pendleton A.L."/>
            <person name="Shaikh M.A."/>
            <person name="Suttiyut T."/>
            <person name="Ogas R."/>
            <person name="Tomko P."/>
            <person name="Gavelis G."/>
            <person name="Widhalm J.R."/>
            <person name="Wisecaver J.H."/>
        </authorList>
    </citation>
    <scope>NUCLEOTIDE SEQUENCE</scope>
    <source>
        <strain evidence="2">ECLA1</strain>
    </source>
</reference>
<gene>
    <name evidence="2" type="ORF">RRG08_015652</name>
</gene>
<comment type="caution">
    <text evidence="2">The sequence shown here is derived from an EMBL/GenBank/DDBJ whole genome shotgun (WGS) entry which is preliminary data.</text>
</comment>
<dbReference type="Proteomes" id="UP001283361">
    <property type="component" value="Unassembled WGS sequence"/>
</dbReference>
<dbReference type="AlphaFoldDB" id="A0AAE0XSD1"/>
<sequence>MSNPGALQLGQVPIGGEVESSTQLTTNAGQTACQGKDFKSIGLLYAFLKPCLHVPLSAGFDGTPTAQEASEEMAGAAEEEAAEERKVWRLAN</sequence>
<feature type="compositionally biased region" description="Basic and acidic residues" evidence="1">
    <location>
        <begin position="83"/>
        <end position="92"/>
    </location>
</feature>
<dbReference type="EMBL" id="JAWDGP010007706">
    <property type="protein sequence ID" value="KAK3707895.1"/>
    <property type="molecule type" value="Genomic_DNA"/>
</dbReference>
<proteinExistence type="predicted"/>
<evidence type="ECO:0000313" key="2">
    <source>
        <dbReference type="EMBL" id="KAK3707895.1"/>
    </source>
</evidence>
<protein>
    <submittedName>
        <fullName evidence="2">Uncharacterized protein</fullName>
    </submittedName>
</protein>
<evidence type="ECO:0000256" key="1">
    <source>
        <dbReference type="SAM" id="MobiDB-lite"/>
    </source>
</evidence>
<organism evidence="2 3">
    <name type="scientific">Elysia crispata</name>
    <name type="common">lettuce slug</name>
    <dbReference type="NCBI Taxonomy" id="231223"/>
    <lineage>
        <taxon>Eukaryota</taxon>
        <taxon>Metazoa</taxon>
        <taxon>Spiralia</taxon>
        <taxon>Lophotrochozoa</taxon>
        <taxon>Mollusca</taxon>
        <taxon>Gastropoda</taxon>
        <taxon>Heterobranchia</taxon>
        <taxon>Euthyneura</taxon>
        <taxon>Panpulmonata</taxon>
        <taxon>Sacoglossa</taxon>
        <taxon>Placobranchoidea</taxon>
        <taxon>Plakobranchidae</taxon>
        <taxon>Elysia</taxon>
    </lineage>
</organism>
<feature type="region of interest" description="Disordered" evidence="1">
    <location>
        <begin position="64"/>
        <end position="92"/>
    </location>
</feature>
<keyword evidence="3" id="KW-1185">Reference proteome</keyword>